<protein>
    <recommendedName>
        <fullName evidence="3">Sulfur reduction protein DsrE</fullName>
    </recommendedName>
</protein>
<proteinExistence type="predicted"/>
<dbReference type="PANTHER" id="PTHR37691:SF1">
    <property type="entry name" value="BLR3518 PROTEIN"/>
    <property type="match status" value="1"/>
</dbReference>
<dbReference type="EMBL" id="BMKX01000001">
    <property type="protein sequence ID" value="GGJ46671.1"/>
    <property type="molecule type" value="Genomic_DNA"/>
</dbReference>
<gene>
    <name evidence="1" type="ORF">GCM10007173_01570</name>
</gene>
<reference evidence="2" key="1">
    <citation type="journal article" date="2019" name="Int. J. Syst. Evol. Microbiol.">
        <title>The Global Catalogue of Microorganisms (GCM) 10K type strain sequencing project: providing services to taxonomists for standard genome sequencing and annotation.</title>
        <authorList>
            <consortium name="The Broad Institute Genomics Platform"/>
            <consortium name="The Broad Institute Genome Sequencing Center for Infectious Disease"/>
            <person name="Wu L."/>
            <person name="Ma J."/>
        </authorList>
    </citation>
    <scope>NUCLEOTIDE SEQUENCE [LARGE SCALE GENOMIC DNA]</scope>
    <source>
        <strain evidence="2">CGMCC 1.3685</strain>
    </source>
</reference>
<dbReference type="InterPro" id="IPR027396">
    <property type="entry name" value="DsrEFH-like"/>
</dbReference>
<keyword evidence="2" id="KW-1185">Reference proteome</keyword>
<dbReference type="RefSeq" id="WP_188684027.1">
    <property type="nucleotide sequence ID" value="NZ_BMKX01000001.1"/>
</dbReference>
<dbReference type="GeneID" id="303302574"/>
<evidence type="ECO:0000313" key="1">
    <source>
        <dbReference type="EMBL" id="GGJ46671.1"/>
    </source>
</evidence>
<dbReference type="Proteomes" id="UP000606115">
    <property type="component" value="Unassembled WGS sequence"/>
</dbReference>
<dbReference type="Gene3D" id="3.40.1260.10">
    <property type="entry name" value="DsrEFH-like"/>
    <property type="match status" value="1"/>
</dbReference>
<organism evidence="1 2">
    <name type="scientific">Glutamicibacter ardleyensis</name>
    <dbReference type="NCBI Taxonomy" id="225894"/>
    <lineage>
        <taxon>Bacteria</taxon>
        <taxon>Bacillati</taxon>
        <taxon>Actinomycetota</taxon>
        <taxon>Actinomycetes</taxon>
        <taxon>Micrococcales</taxon>
        <taxon>Micrococcaceae</taxon>
        <taxon>Glutamicibacter</taxon>
    </lineage>
</organism>
<dbReference type="SUPFAM" id="SSF75169">
    <property type="entry name" value="DsrEFH-like"/>
    <property type="match status" value="1"/>
</dbReference>
<name>A0ABQ2D5A1_9MICC</name>
<comment type="caution">
    <text evidence="1">The sequence shown here is derived from an EMBL/GenBank/DDBJ whole genome shotgun (WGS) entry which is preliminary data.</text>
</comment>
<dbReference type="PANTHER" id="PTHR37691">
    <property type="entry name" value="BLR3518 PROTEIN"/>
    <property type="match status" value="1"/>
</dbReference>
<evidence type="ECO:0000313" key="2">
    <source>
        <dbReference type="Proteomes" id="UP000606115"/>
    </source>
</evidence>
<dbReference type="InterPro" id="IPR003787">
    <property type="entry name" value="Sulphur_relay_DsrE/F-like"/>
</dbReference>
<evidence type="ECO:0008006" key="3">
    <source>
        <dbReference type="Google" id="ProtNLM"/>
    </source>
</evidence>
<accession>A0ABQ2D5A1</accession>
<dbReference type="Pfam" id="PF02635">
    <property type="entry name" value="DsrE"/>
    <property type="match status" value="1"/>
</dbReference>
<sequence>MSHHLLLHLAGPDESSFPDLETAARIARNARAELPDYTIEIVVQGAKVKSLLNDGDSAPILNSLVEAGFTISACANSLRSIGIERKQLVEGALIVSAAVAHLAKKQIEGAAYIRL</sequence>